<dbReference type="InterPro" id="IPR029016">
    <property type="entry name" value="GAF-like_dom_sf"/>
</dbReference>
<dbReference type="GO" id="GO:0045892">
    <property type="term" value="P:negative regulation of DNA-templated transcription"/>
    <property type="evidence" value="ECO:0007669"/>
    <property type="project" value="TreeGrafter"/>
</dbReference>
<dbReference type="EMBL" id="SMFZ01000001">
    <property type="protein sequence ID" value="TCK27639.1"/>
    <property type="molecule type" value="Genomic_DNA"/>
</dbReference>
<keyword evidence="3" id="KW-0804">Transcription</keyword>
<reference evidence="6 7" key="1">
    <citation type="submission" date="2019-03" db="EMBL/GenBank/DDBJ databases">
        <title>Sequencing the genomes of 1000 actinobacteria strains.</title>
        <authorList>
            <person name="Klenk H.-P."/>
        </authorList>
    </citation>
    <scope>NUCLEOTIDE SEQUENCE [LARGE SCALE GENOMIC DNA]</scope>
    <source>
        <strain evidence="6 7">DSM 44969</strain>
    </source>
</reference>
<accession>A0A4R1I4W6</accession>
<evidence type="ECO:0000256" key="1">
    <source>
        <dbReference type="ARBA" id="ARBA00023015"/>
    </source>
</evidence>
<evidence type="ECO:0000256" key="3">
    <source>
        <dbReference type="ARBA" id="ARBA00023163"/>
    </source>
</evidence>
<evidence type="ECO:0000259" key="5">
    <source>
        <dbReference type="PROSITE" id="PS51078"/>
    </source>
</evidence>
<dbReference type="Gene3D" id="3.30.450.40">
    <property type="match status" value="1"/>
</dbReference>
<dbReference type="Gene3D" id="1.10.10.10">
    <property type="entry name" value="Winged helix-like DNA-binding domain superfamily/Winged helix DNA-binding domain"/>
    <property type="match status" value="1"/>
</dbReference>
<dbReference type="SUPFAM" id="SSF46785">
    <property type="entry name" value="Winged helix' DNA-binding domain"/>
    <property type="match status" value="1"/>
</dbReference>
<evidence type="ECO:0000259" key="4">
    <source>
        <dbReference type="PROSITE" id="PS51077"/>
    </source>
</evidence>
<evidence type="ECO:0000313" key="7">
    <source>
        <dbReference type="Proteomes" id="UP000295560"/>
    </source>
</evidence>
<dbReference type="InterPro" id="IPR050707">
    <property type="entry name" value="HTH_MetabolicPath_Reg"/>
</dbReference>
<evidence type="ECO:0000313" key="6">
    <source>
        <dbReference type="EMBL" id="TCK27639.1"/>
    </source>
</evidence>
<dbReference type="PROSITE" id="PS51078">
    <property type="entry name" value="ICLR_ED"/>
    <property type="match status" value="1"/>
</dbReference>
<dbReference type="SUPFAM" id="SSF55781">
    <property type="entry name" value="GAF domain-like"/>
    <property type="match status" value="1"/>
</dbReference>
<dbReference type="InterPro" id="IPR036390">
    <property type="entry name" value="WH_DNA-bd_sf"/>
</dbReference>
<keyword evidence="2" id="KW-0238">DNA-binding</keyword>
<dbReference type="AlphaFoldDB" id="A0A4R1I4W6"/>
<dbReference type="SMART" id="SM00346">
    <property type="entry name" value="HTH_ICLR"/>
    <property type="match status" value="1"/>
</dbReference>
<dbReference type="PANTHER" id="PTHR30136:SF24">
    <property type="entry name" value="HTH-TYPE TRANSCRIPTIONAL REPRESSOR ALLR"/>
    <property type="match status" value="1"/>
</dbReference>
<keyword evidence="1" id="KW-0805">Transcription regulation</keyword>
<dbReference type="PANTHER" id="PTHR30136">
    <property type="entry name" value="HELIX-TURN-HELIX TRANSCRIPTIONAL REGULATOR, ICLR FAMILY"/>
    <property type="match status" value="1"/>
</dbReference>
<comment type="caution">
    <text evidence="6">The sequence shown here is derived from an EMBL/GenBank/DDBJ whole genome shotgun (WGS) entry which is preliminary data.</text>
</comment>
<evidence type="ECO:0000256" key="2">
    <source>
        <dbReference type="ARBA" id="ARBA00023125"/>
    </source>
</evidence>
<dbReference type="InterPro" id="IPR005471">
    <property type="entry name" value="Tscrpt_reg_IclR_N"/>
</dbReference>
<dbReference type="InterPro" id="IPR014757">
    <property type="entry name" value="Tscrpt_reg_IclR_C"/>
</dbReference>
<feature type="domain" description="HTH iclR-type" evidence="4">
    <location>
        <begin position="34"/>
        <end position="94"/>
    </location>
</feature>
<sequence length="274" mass="28695">MPGPCREYLHHRGVDPPAVACAVAQTADGTRKATSKSARVLALLGAFRPEEPEVTLTELCRRTDLPKPTGHRLLAELESQAMVERTARGYRLGIRLFELGQLVPGQRDLQETAAPFLADLHRATGETVHLAVLDGAEVVYLQKLTTSGGPQIASRTGGRMPAHVTAVGKALLAYGTASQVEVVLDAGLARVAPRSIVLPARLGAELARVRHSGVAEEHEESGVGVACVAAPVLGADGRAIAGLSITGWSNRLNTERVAPAVRTAALALSRALGG</sequence>
<gene>
    <name evidence="6" type="ORF">EV378_3511</name>
</gene>
<feature type="domain" description="IclR-ED" evidence="5">
    <location>
        <begin position="95"/>
        <end position="274"/>
    </location>
</feature>
<dbReference type="GO" id="GO:0003700">
    <property type="term" value="F:DNA-binding transcription factor activity"/>
    <property type="evidence" value="ECO:0007669"/>
    <property type="project" value="TreeGrafter"/>
</dbReference>
<dbReference type="Proteomes" id="UP000295560">
    <property type="component" value="Unassembled WGS sequence"/>
</dbReference>
<protein>
    <submittedName>
        <fullName evidence="6">IclR family transcriptional regulator</fullName>
    </submittedName>
</protein>
<keyword evidence="7" id="KW-1185">Reference proteome</keyword>
<dbReference type="InterPro" id="IPR036388">
    <property type="entry name" value="WH-like_DNA-bd_sf"/>
</dbReference>
<organism evidence="6 7">
    <name type="scientific">Pseudonocardia endophytica</name>
    <dbReference type="NCBI Taxonomy" id="401976"/>
    <lineage>
        <taxon>Bacteria</taxon>
        <taxon>Bacillati</taxon>
        <taxon>Actinomycetota</taxon>
        <taxon>Actinomycetes</taxon>
        <taxon>Pseudonocardiales</taxon>
        <taxon>Pseudonocardiaceae</taxon>
        <taxon>Pseudonocardia</taxon>
    </lineage>
</organism>
<dbReference type="PROSITE" id="PS51077">
    <property type="entry name" value="HTH_ICLR"/>
    <property type="match status" value="1"/>
</dbReference>
<dbReference type="GO" id="GO:0003677">
    <property type="term" value="F:DNA binding"/>
    <property type="evidence" value="ECO:0007669"/>
    <property type="project" value="UniProtKB-KW"/>
</dbReference>
<proteinExistence type="predicted"/>
<name>A0A4R1I4W6_PSEEN</name>
<dbReference type="Pfam" id="PF09339">
    <property type="entry name" value="HTH_IclR"/>
    <property type="match status" value="1"/>
</dbReference>
<dbReference type="Pfam" id="PF01614">
    <property type="entry name" value="IclR_C"/>
    <property type="match status" value="1"/>
</dbReference>